<dbReference type="Proteomes" id="UP000008332">
    <property type="component" value="Chromosome"/>
</dbReference>
<dbReference type="AlphaFoldDB" id="Q221E2"/>
<proteinExistence type="predicted"/>
<reference evidence="3" key="1">
    <citation type="submission" date="2006-02" db="EMBL/GenBank/DDBJ databases">
        <title>Complete sequence of chromosome of Rhodoferax ferrireducens DSM 15236.</title>
        <authorList>
            <person name="Copeland A."/>
            <person name="Lucas S."/>
            <person name="Lapidus A."/>
            <person name="Barry K."/>
            <person name="Detter J.C."/>
            <person name="Glavina del Rio T."/>
            <person name="Hammon N."/>
            <person name="Israni S."/>
            <person name="Pitluck S."/>
            <person name="Brettin T."/>
            <person name="Bruce D."/>
            <person name="Han C."/>
            <person name="Tapia R."/>
            <person name="Gilna P."/>
            <person name="Kiss H."/>
            <person name="Schmutz J."/>
            <person name="Larimer F."/>
            <person name="Land M."/>
            <person name="Kyrpides N."/>
            <person name="Ivanova N."/>
            <person name="Richardson P."/>
        </authorList>
    </citation>
    <scope>NUCLEOTIDE SEQUENCE [LARGE SCALE GENOMIC DNA]</scope>
    <source>
        <strain evidence="3">ATCC BAA-621 / DSM 15236 / T118</strain>
    </source>
</reference>
<evidence type="ECO:0000313" key="2">
    <source>
        <dbReference type="EMBL" id="ABD68361.1"/>
    </source>
</evidence>
<evidence type="ECO:0000313" key="3">
    <source>
        <dbReference type="Proteomes" id="UP000008332"/>
    </source>
</evidence>
<dbReference type="Gene3D" id="1.10.8.760">
    <property type="entry name" value="Haem-binding uptake, Tiki superfamily, ChaN, domain 2"/>
    <property type="match status" value="1"/>
</dbReference>
<dbReference type="Gene3D" id="3.40.50.11550">
    <property type="match status" value="1"/>
</dbReference>
<accession>Q221E2</accession>
<name>Q221E2_ALBFT</name>
<gene>
    <name evidence="2" type="ordered locus">Rfer_0610</name>
</gene>
<dbReference type="Pfam" id="PF04187">
    <property type="entry name" value="Cofac_haem_bdg"/>
    <property type="match status" value="1"/>
</dbReference>
<dbReference type="HOGENOM" id="CLU_062196_1_0_4"/>
<dbReference type="OrthoDB" id="9795827at2"/>
<organism evidence="2 3">
    <name type="scientific">Albidiferax ferrireducens (strain ATCC BAA-621 / DSM 15236 / T118)</name>
    <name type="common">Rhodoferax ferrireducens</name>
    <dbReference type="NCBI Taxonomy" id="338969"/>
    <lineage>
        <taxon>Bacteria</taxon>
        <taxon>Pseudomonadati</taxon>
        <taxon>Pseudomonadota</taxon>
        <taxon>Betaproteobacteria</taxon>
        <taxon>Burkholderiales</taxon>
        <taxon>Comamonadaceae</taxon>
        <taxon>Rhodoferax</taxon>
    </lineage>
</organism>
<sequence>MPSWRKTRCWCTEATPRPLPIGLEPSVFGVAARPLAALVAVLALLGCTTLSPSAAPNGLEPISQLQQLLPADAIFLGEQHDVPEHQQIHRAVVEALAGQQTLAVLALEMASQGQSTEKLGSDASEDTVRAALHWNNEGWPWSAYGPAVMAAVHAGVPVVGANLPSARVRAAMTESGLDALLSGPALQAQQEKVRVGHCNLLPESQIAPMTRVQIARDVAMAQTVARAALRGKIVLLLAGGGHVDRSLGVPLHLPPDLTVKTVLLQAGPAFEETESADNFDQIWPTGAAPVKDYCADFSQQRSAAAAASRSKKEP</sequence>
<dbReference type="SUPFAM" id="SSF159501">
    <property type="entry name" value="EreA/ChaN-like"/>
    <property type="match status" value="1"/>
</dbReference>
<dbReference type="STRING" id="338969.Rfer_0610"/>
<dbReference type="InterPro" id="IPR007314">
    <property type="entry name" value="Cofac_haem-bd_dom"/>
</dbReference>
<keyword evidence="3" id="KW-1185">Reference proteome</keyword>
<dbReference type="CDD" id="cd14727">
    <property type="entry name" value="ChanN-like"/>
    <property type="match status" value="1"/>
</dbReference>
<dbReference type="eggNOG" id="COG3016">
    <property type="taxonomic scope" value="Bacteria"/>
</dbReference>
<protein>
    <submittedName>
        <fullName evidence="2">Uncharacterized iron-regulated protein-like</fullName>
    </submittedName>
</protein>
<evidence type="ECO:0000259" key="1">
    <source>
        <dbReference type="Pfam" id="PF04187"/>
    </source>
</evidence>
<dbReference type="KEGG" id="rfr:Rfer_0610"/>
<dbReference type="EMBL" id="CP000267">
    <property type="protein sequence ID" value="ABD68361.1"/>
    <property type="molecule type" value="Genomic_DNA"/>
</dbReference>
<feature type="domain" description="Haem-binding uptake Tiki superfamily ChaN" evidence="1">
    <location>
        <begin position="65"/>
        <end position="253"/>
    </location>
</feature>